<accession>A0A7T8QSU4</accession>
<keyword evidence="8" id="KW-1185">Reference proteome</keyword>
<keyword evidence="3" id="KW-0862">Zinc</keyword>
<keyword evidence="4 5" id="KW-0238">DNA-binding</keyword>
<reference evidence="8" key="1">
    <citation type="submission" date="2021-01" db="EMBL/GenBank/DDBJ databases">
        <title>Caligus Genome Assembly.</title>
        <authorList>
            <person name="Gallardo-Escarate C."/>
        </authorList>
    </citation>
    <scope>NUCLEOTIDE SEQUENCE [LARGE SCALE GENOMIC DNA]</scope>
</reference>
<dbReference type="Pfam" id="PF21787">
    <property type="entry name" value="TNP-like_RNaseH_N"/>
    <property type="match status" value="1"/>
</dbReference>
<evidence type="ECO:0000256" key="1">
    <source>
        <dbReference type="ARBA" id="ARBA00022723"/>
    </source>
</evidence>
<dbReference type="SMART" id="SM00692">
    <property type="entry name" value="DM3"/>
    <property type="match status" value="1"/>
</dbReference>
<dbReference type="PANTHER" id="PTHR47577">
    <property type="entry name" value="THAP DOMAIN-CONTAINING PROTEIN 6"/>
    <property type="match status" value="1"/>
</dbReference>
<dbReference type="InterPro" id="IPR048366">
    <property type="entry name" value="TNP-like_GBD"/>
</dbReference>
<gene>
    <name evidence="7" type="ORF">FKW44_006359</name>
</gene>
<dbReference type="Pfam" id="PF21788">
    <property type="entry name" value="TNP-like_GBD"/>
    <property type="match status" value="1"/>
</dbReference>
<dbReference type="OrthoDB" id="6491412at2759"/>
<dbReference type="InterPro" id="IPR021896">
    <property type="entry name" value="THAP9-like_HTH"/>
</dbReference>
<keyword evidence="2 5" id="KW-0863">Zinc-finger</keyword>
<evidence type="ECO:0000256" key="2">
    <source>
        <dbReference type="ARBA" id="ARBA00022771"/>
    </source>
</evidence>
<keyword evidence="1" id="KW-0479">Metal-binding</keyword>
<organism evidence="7 8">
    <name type="scientific">Caligus rogercresseyi</name>
    <name type="common">Sea louse</name>
    <dbReference type="NCBI Taxonomy" id="217165"/>
    <lineage>
        <taxon>Eukaryota</taxon>
        <taxon>Metazoa</taxon>
        <taxon>Ecdysozoa</taxon>
        <taxon>Arthropoda</taxon>
        <taxon>Crustacea</taxon>
        <taxon>Multicrustacea</taxon>
        <taxon>Hexanauplia</taxon>
        <taxon>Copepoda</taxon>
        <taxon>Siphonostomatoida</taxon>
        <taxon>Caligidae</taxon>
        <taxon>Caligus</taxon>
    </lineage>
</organism>
<dbReference type="InterPro" id="IPR048365">
    <property type="entry name" value="TNP-like_RNaseH_N"/>
</dbReference>
<name>A0A7T8QSU4_CALRO</name>
<dbReference type="Pfam" id="PF05485">
    <property type="entry name" value="THAP"/>
    <property type="match status" value="1"/>
</dbReference>
<evidence type="ECO:0000313" key="8">
    <source>
        <dbReference type="Proteomes" id="UP000595437"/>
    </source>
</evidence>
<dbReference type="InterPro" id="IPR006612">
    <property type="entry name" value="THAP_Znf"/>
</dbReference>
<dbReference type="Pfam" id="PF12017">
    <property type="entry name" value="Tnp_P_element"/>
    <property type="match status" value="1"/>
</dbReference>
<dbReference type="PANTHER" id="PTHR47577:SF2">
    <property type="entry name" value="THAP DOMAIN CONTAINING 9"/>
    <property type="match status" value="1"/>
</dbReference>
<dbReference type="GO" id="GO:0003677">
    <property type="term" value="F:DNA binding"/>
    <property type="evidence" value="ECO:0007669"/>
    <property type="project" value="UniProtKB-UniRule"/>
</dbReference>
<dbReference type="EMBL" id="CP045893">
    <property type="protein sequence ID" value="QQP53765.1"/>
    <property type="molecule type" value="Genomic_DNA"/>
</dbReference>
<evidence type="ECO:0000256" key="4">
    <source>
        <dbReference type="ARBA" id="ARBA00023125"/>
    </source>
</evidence>
<dbReference type="InterPro" id="IPR038441">
    <property type="entry name" value="THAP_Znf_sf"/>
</dbReference>
<dbReference type="AlphaFoldDB" id="A0A7T8QSU4"/>
<sequence>MVKSCATYNCSNRSVQTLESRGISFHAFPKDPLLRRRWILAVRREKFNPSPFTWICSEHFLESDFQEGCTIRKLKPDTVPSISKGLPSHLQKYPTAKRRCLLRSSLSQADTIPNQPLSAVKNDHAYAFPSTIDAAKMKYDSLQTIRNIELKVKSTKTKLNVALEELEKLSLISSESLSILKSRFSESQMNVVMGISYPTEVKDFAVTLHYYSPKAYNFISRLFTLPDPRTIRKYNQRLKNFAATWETQIIKKRLFLADGMSIRELVSFDTNLGRCFGQVDFGGCASSGEDVAAKEALVLLLTGLKSYWKLLVAYFLINGIQSDILAGIIRETFLRCHEVGINVRTVCMDGTITNISAFNKLGCNLQPLDVRLISTSFPHPGADRMVWAFCDLPHMAKNVRNMFAEYKDLKWIGQGMVRWCYITEIQKLQEKHGLRLGNKLISRHTSFYKDKMKVKLAVQVLSDSVSRTLKWDHHSKVPGFESCDVLTTAKFLELHDKLFDILNSRTRFSFGLKAALSQANLHQAEVVFKEFIDMYNVLERTDGVKVVSSRRKTRPLGFIACIKIVRGLLHLMKTGDCNPTTTQFRFAFRQLLCHAGKDIIHSTTSNCMAQDETVLLSVSNIQEQSFQIVATVSSHESSSVHFVLKDGDEEASKTIHTKGCIVQDCRICGAAIAHIAGYYVSKLTKAIKYRICQNALAHSDHDPCLDKSLIFFKDYYPHDSEKGLKIPSGSLCKLLFRCENVFRKHILYNSINTLNIDKKILIEVLIDLDMSAIFSHLKVHAIETSDGIDNHYLNTIHLICRKYLILRSKKVFKDTVALKRIKKDGHALHRSRNFQNL</sequence>
<evidence type="ECO:0000256" key="5">
    <source>
        <dbReference type="PROSITE-ProRule" id="PRU00309"/>
    </source>
</evidence>
<dbReference type="SUPFAM" id="SSF57716">
    <property type="entry name" value="Glucocorticoid receptor-like (DNA-binding domain)"/>
    <property type="match status" value="1"/>
</dbReference>
<dbReference type="Gene3D" id="6.20.210.20">
    <property type="entry name" value="THAP domain"/>
    <property type="match status" value="1"/>
</dbReference>
<proteinExistence type="predicted"/>
<dbReference type="GO" id="GO:0008270">
    <property type="term" value="F:zinc ion binding"/>
    <property type="evidence" value="ECO:0007669"/>
    <property type="project" value="UniProtKB-KW"/>
</dbReference>
<dbReference type="SMART" id="SM00980">
    <property type="entry name" value="THAP"/>
    <property type="match status" value="1"/>
</dbReference>
<evidence type="ECO:0000259" key="6">
    <source>
        <dbReference type="PROSITE" id="PS50950"/>
    </source>
</evidence>
<feature type="domain" description="THAP-type" evidence="6">
    <location>
        <begin position="1"/>
        <end position="83"/>
    </location>
</feature>
<dbReference type="PROSITE" id="PS50950">
    <property type="entry name" value="ZF_THAP"/>
    <property type="match status" value="1"/>
</dbReference>
<evidence type="ECO:0000313" key="7">
    <source>
        <dbReference type="EMBL" id="QQP53765.1"/>
    </source>
</evidence>
<protein>
    <recommendedName>
        <fullName evidence="6">THAP-type domain-containing protein</fullName>
    </recommendedName>
</protein>
<dbReference type="Proteomes" id="UP000595437">
    <property type="component" value="Chromosome 4"/>
</dbReference>
<evidence type="ECO:0000256" key="3">
    <source>
        <dbReference type="ARBA" id="ARBA00022833"/>
    </source>
</evidence>